<accession>A0AB33H774</accession>
<dbReference type="AlphaFoldDB" id="A0AB33H774"/>
<dbReference type="Proteomes" id="UP000263627">
    <property type="component" value="Chromosome"/>
</dbReference>
<evidence type="ECO:0000313" key="1">
    <source>
        <dbReference type="EMBL" id="AXZ50370.1"/>
    </source>
</evidence>
<organism evidence="1 2">
    <name type="scientific">Citrobacter freundii</name>
    <dbReference type="NCBI Taxonomy" id="546"/>
    <lineage>
        <taxon>Bacteria</taxon>
        <taxon>Pseudomonadati</taxon>
        <taxon>Pseudomonadota</taxon>
        <taxon>Gammaproteobacteria</taxon>
        <taxon>Enterobacterales</taxon>
        <taxon>Enterobacteriaceae</taxon>
        <taxon>Citrobacter</taxon>
        <taxon>Citrobacter freundii complex</taxon>
    </lineage>
</organism>
<sequence>MIITGSPGIIWTKAKVRRVIPINVGMTSPKRRRMNCNITRILSNDARPGTVSLHCSQILSHANCIVGKALRRMALRLSGLHNTGAQRFLDCF</sequence>
<protein>
    <submittedName>
        <fullName evidence="1">Uncharacterized protein</fullName>
    </submittedName>
</protein>
<reference evidence="1 2" key="1">
    <citation type="submission" date="2018-09" db="EMBL/GenBank/DDBJ databases">
        <title>Whole genome sequencing of Citrobacter freundii AR_0116.</title>
        <authorList>
            <person name="Conlan S."/>
            <person name="Thomas P.J."/>
            <person name="Mullikin J."/>
            <person name="Frank K.M."/>
            <person name="Segre J.A."/>
        </authorList>
    </citation>
    <scope>NUCLEOTIDE SEQUENCE [LARGE SCALE GENOMIC DNA]</scope>
    <source>
        <strain evidence="1 2">AR_0116</strain>
    </source>
</reference>
<proteinExistence type="predicted"/>
<gene>
    <name evidence="1" type="ORF">AM363_27380</name>
</gene>
<evidence type="ECO:0000313" key="2">
    <source>
        <dbReference type="Proteomes" id="UP000263627"/>
    </source>
</evidence>
<name>A0AB33H774_CITFR</name>
<dbReference type="EMBL" id="CP032184">
    <property type="protein sequence ID" value="AXZ50370.1"/>
    <property type="molecule type" value="Genomic_DNA"/>
</dbReference>